<dbReference type="InterPro" id="IPR019734">
    <property type="entry name" value="TPR_rpt"/>
</dbReference>
<dbReference type="RefSeq" id="WP_254009701.1">
    <property type="nucleotide sequence ID" value="NZ_JAMZMM010000001.1"/>
</dbReference>
<dbReference type="Proteomes" id="UP001204953">
    <property type="component" value="Unassembled WGS sequence"/>
</dbReference>
<keyword evidence="1" id="KW-0732">Signal</keyword>
<dbReference type="SUPFAM" id="SSF48452">
    <property type="entry name" value="TPR-like"/>
    <property type="match status" value="2"/>
</dbReference>
<protein>
    <recommendedName>
        <fullName evidence="4">Tetratricopeptide repeat protein</fullName>
    </recommendedName>
</protein>
<dbReference type="SMART" id="SM00028">
    <property type="entry name" value="TPR"/>
    <property type="match status" value="4"/>
</dbReference>
<evidence type="ECO:0000256" key="1">
    <source>
        <dbReference type="SAM" id="SignalP"/>
    </source>
</evidence>
<evidence type="ECO:0000313" key="3">
    <source>
        <dbReference type="Proteomes" id="UP001204953"/>
    </source>
</evidence>
<accession>A0AAE3GN10</accession>
<evidence type="ECO:0008006" key="4">
    <source>
        <dbReference type="Google" id="ProtNLM"/>
    </source>
</evidence>
<reference evidence="2" key="1">
    <citation type="submission" date="2022-06" db="EMBL/GenBank/DDBJ databases">
        <title>New cyanobacteria of genus Symplocastrum in benthos of Lake Baikal.</title>
        <authorList>
            <person name="Sorokovikova E."/>
            <person name="Tikhonova I."/>
            <person name="Krasnopeev A."/>
            <person name="Evseev P."/>
            <person name="Gladkikh A."/>
            <person name="Belykh O."/>
        </authorList>
    </citation>
    <scope>NUCLEOTIDE SEQUENCE</scope>
    <source>
        <strain evidence="2">BBK-W-15</strain>
    </source>
</reference>
<keyword evidence="3" id="KW-1185">Reference proteome</keyword>
<organism evidence="2 3">
    <name type="scientific">Limnofasciculus baicalensis BBK-W-15</name>
    <dbReference type="NCBI Taxonomy" id="2699891"/>
    <lineage>
        <taxon>Bacteria</taxon>
        <taxon>Bacillati</taxon>
        <taxon>Cyanobacteriota</taxon>
        <taxon>Cyanophyceae</taxon>
        <taxon>Coleofasciculales</taxon>
        <taxon>Coleofasciculaceae</taxon>
        <taxon>Limnofasciculus</taxon>
        <taxon>Limnofasciculus baicalensis</taxon>
    </lineage>
</organism>
<dbReference type="PANTHER" id="PTHR12558:SF13">
    <property type="entry name" value="CELL DIVISION CYCLE PROTEIN 27 HOMOLOG"/>
    <property type="match status" value="1"/>
</dbReference>
<dbReference type="EMBL" id="JAMZMM010000001">
    <property type="protein sequence ID" value="MCP2726879.1"/>
    <property type="molecule type" value="Genomic_DNA"/>
</dbReference>
<feature type="signal peptide" evidence="1">
    <location>
        <begin position="1"/>
        <end position="26"/>
    </location>
</feature>
<dbReference type="Pfam" id="PF13181">
    <property type="entry name" value="TPR_8"/>
    <property type="match status" value="1"/>
</dbReference>
<name>A0AAE3GN10_9CYAN</name>
<feature type="chain" id="PRO_5042046022" description="Tetratricopeptide repeat protein" evidence="1">
    <location>
        <begin position="27"/>
        <end position="714"/>
    </location>
</feature>
<gene>
    <name evidence="2" type="ORF">NJ959_00095</name>
</gene>
<dbReference type="Gene3D" id="1.25.40.10">
    <property type="entry name" value="Tetratricopeptide repeat domain"/>
    <property type="match status" value="2"/>
</dbReference>
<dbReference type="AlphaFoldDB" id="A0AAE3GN10"/>
<evidence type="ECO:0000313" key="2">
    <source>
        <dbReference type="EMBL" id="MCP2726879.1"/>
    </source>
</evidence>
<proteinExistence type="predicted"/>
<dbReference type="InterPro" id="IPR011990">
    <property type="entry name" value="TPR-like_helical_dom_sf"/>
</dbReference>
<sequence>MLSNFAKNTILLSLILSQSINLSVLANPIAIERSSFCREAQQQQAFTRWNEFGEWFRPVSETKTEVPTFILTELLQELDAAGKERQLIQLAIDRLSVTGVGFDELKAQPLLNLIERTPTSQRDRILPILERMVSLSQSLGKGYNQTQTRSLITAAQAYQRLGKRDLAISLLAQAEQILPGIRGAQLLSEGELRLAEGWFAVAQTAKGVTVLERAKSQIISLYSQGQNNNPFLAETLIGYYIQNKQINKAQQFAQQIPSAWDSSNQLIRVAVAYHKNQEPQIARQIFERSVQKLVSARKPENPTDILIAKNTIKFAQLGELTTAASAAQKILAENPHWRAQAWLTIAGEARKRNQSQLATQAMNQMIAAGNLGKKYNFGMGFGDQRDYEWSQELYPLSRQNGYESEMVQFIERMNLQAEGAEFLIEQALKRKEFDKAKKLIPIPMSRSIDAGVFEVQDVWLEKVATQAARAGQFSQAVALSQAQPENILLLVRLSQAIEDGGNSKEAQQLLEIALQKAAKLDVQSGSLSTLIGAAQLLEEKGESQAAERFIQILQTQLQGISNPKQRVERLEKIYQEGGWGNLDTNIEIIKRLGVPISPAIAQMIINQSIAQNRPDVAEKFLSFLDSPLAKFDPLIRLGDIYLSQRNSAKAKIFFDLALEIAPQIKTDANLFPTWWNSLPNAYLKLGEIEKARQAARSIDRVDQRELALKRLACF</sequence>
<comment type="caution">
    <text evidence="2">The sequence shown here is derived from an EMBL/GenBank/DDBJ whole genome shotgun (WGS) entry which is preliminary data.</text>
</comment>
<dbReference type="PANTHER" id="PTHR12558">
    <property type="entry name" value="CELL DIVISION CYCLE 16,23,27"/>
    <property type="match status" value="1"/>
</dbReference>